<evidence type="ECO:0000313" key="4">
    <source>
        <dbReference type="Proteomes" id="UP000199650"/>
    </source>
</evidence>
<protein>
    <submittedName>
        <fullName evidence="3">Uncharacterized domain 1-containing protein</fullName>
    </submittedName>
</protein>
<gene>
    <name evidence="3" type="ORF">SAMN05444851_1350</name>
</gene>
<dbReference type="OrthoDB" id="9806185at2"/>
<dbReference type="STRING" id="1173584.SAMN05444851_1350"/>
<dbReference type="InterPro" id="IPR006683">
    <property type="entry name" value="Thioestr_dom"/>
</dbReference>
<evidence type="ECO:0000259" key="2">
    <source>
        <dbReference type="Pfam" id="PF03061"/>
    </source>
</evidence>
<dbReference type="Gene3D" id="3.10.129.10">
    <property type="entry name" value="Hotdog Thioesterase"/>
    <property type="match status" value="1"/>
</dbReference>
<accession>A0A1I0P548</accession>
<dbReference type="EMBL" id="FOJB01000001">
    <property type="protein sequence ID" value="SEW09321.1"/>
    <property type="molecule type" value="Genomic_DNA"/>
</dbReference>
<keyword evidence="4" id="KW-1185">Reference proteome</keyword>
<dbReference type="NCBIfam" id="TIGR00369">
    <property type="entry name" value="unchar_dom_1"/>
    <property type="match status" value="1"/>
</dbReference>
<dbReference type="RefSeq" id="WP_091429319.1">
    <property type="nucleotide sequence ID" value="NZ_FOJB01000001.1"/>
</dbReference>
<dbReference type="AlphaFoldDB" id="A0A1I0P548"/>
<organism evidence="3 4">
    <name type="scientific">Aliiroseovarius sediminilitoris</name>
    <dbReference type="NCBI Taxonomy" id="1173584"/>
    <lineage>
        <taxon>Bacteria</taxon>
        <taxon>Pseudomonadati</taxon>
        <taxon>Pseudomonadota</taxon>
        <taxon>Alphaproteobacteria</taxon>
        <taxon>Rhodobacterales</taxon>
        <taxon>Paracoccaceae</taxon>
        <taxon>Aliiroseovarius</taxon>
    </lineage>
</organism>
<dbReference type="Pfam" id="PF03061">
    <property type="entry name" value="4HBT"/>
    <property type="match status" value="1"/>
</dbReference>
<sequence>MTELSPDTIAKARQSFAAQSLMTLIGAEMTDLAHGSCQISAPIPDNMRQHHGYGHAALTFGLGDTAAGYAALSVMPEGHEVLTSEIKINLLAPASGDRLIAEGRVLRTGRRLIPVEADVWAEQDGQRTLIARLLGTMVPVPIRPAAT</sequence>
<evidence type="ECO:0000313" key="3">
    <source>
        <dbReference type="EMBL" id="SEW09321.1"/>
    </source>
</evidence>
<evidence type="ECO:0000256" key="1">
    <source>
        <dbReference type="ARBA" id="ARBA00022801"/>
    </source>
</evidence>
<keyword evidence="1" id="KW-0378">Hydrolase</keyword>
<dbReference type="CDD" id="cd03443">
    <property type="entry name" value="PaaI_thioesterase"/>
    <property type="match status" value="1"/>
</dbReference>
<name>A0A1I0P548_9RHOB</name>
<reference evidence="3 4" key="1">
    <citation type="submission" date="2016-10" db="EMBL/GenBank/DDBJ databases">
        <authorList>
            <person name="de Groot N.N."/>
        </authorList>
    </citation>
    <scope>NUCLEOTIDE SEQUENCE [LARGE SCALE GENOMIC DNA]</scope>
    <source>
        <strain evidence="3 4">DSM 29439</strain>
    </source>
</reference>
<proteinExistence type="predicted"/>
<dbReference type="InterPro" id="IPR029069">
    <property type="entry name" value="HotDog_dom_sf"/>
</dbReference>
<dbReference type="Proteomes" id="UP000199650">
    <property type="component" value="Unassembled WGS sequence"/>
</dbReference>
<feature type="domain" description="Thioesterase" evidence="2">
    <location>
        <begin position="51"/>
        <end position="126"/>
    </location>
</feature>
<dbReference type="SUPFAM" id="SSF54637">
    <property type="entry name" value="Thioesterase/thiol ester dehydrase-isomerase"/>
    <property type="match status" value="1"/>
</dbReference>
<dbReference type="GO" id="GO:0016289">
    <property type="term" value="F:acyl-CoA hydrolase activity"/>
    <property type="evidence" value="ECO:0007669"/>
    <property type="project" value="UniProtKB-ARBA"/>
</dbReference>
<dbReference type="InterPro" id="IPR003736">
    <property type="entry name" value="PAAI_dom"/>
</dbReference>